<dbReference type="GO" id="GO:0000272">
    <property type="term" value="P:polysaccharide catabolic process"/>
    <property type="evidence" value="ECO:0007669"/>
    <property type="project" value="UniProtKB-KW"/>
</dbReference>
<dbReference type="SUPFAM" id="SSF49265">
    <property type="entry name" value="Fibronectin type III"/>
    <property type="match status" value="1"/>
</dbReference>
<feature type="region of interest" description="Disordered" evidence="3">
    <location>
        <begin position="133"/>
        <end position="154"/>
    </location>
</feature>
<evidence type="ECO:0000313" key="5">
    <source>
        <dbReference type="EMBL" id="TCO64414.1"/>
    </source>
</evidence>
<keyword evidence="1" id="KW-0378">Hydrolase</keyword>
<reference evidence="5 6" key="1">
    <citation type="submission" date="2019-03" db="EMBL/GenBank/DDBJ databases">
        <title>Genomic Encyclopedia of Type Strains, Phase IV (KMG-IV): sequencing the most valuable type-strain genomes for metagenomic binning, comparative biology and taxonomic classification.</title>
        <authorList>
            <person name="Goeker M."/>
        </authorList>
    </citation>
    <scope>NUCLEOTIDE SEQUENCE [LARGE SCALE GENOMIC DNA]</scope>
    <source>
        <strain evidence="5 6">DSM 45934</strain>
    </source>
</reference>
<keyword evidence="6" id="KW-1185">Reference proteome</keyword>
<feature type="compositionally biased region" description="Basic and acidic residues" evidence="3">
    <location>
        <begin position="141"/>
        <end position="152"/>
    </location>
</feature>
<keyword evidence="2" id="KW-0119">Carbohydrate metabolism</keyword>
<evidence type="ECO:0000256" key="1">
    <source>
        <dbReference type="ARBA" id="ARBA00023295"/>
    </source>
</evidence>
<proteinExistence type="predicted"/>
<dbReference type="Proteomes" id="UP000295680">
    <property type="component" value="Unassembled WGS sequence"/>
</dbReference>
<gene>
    <name evidence="5" type="ORF">EV192_101184</name>
</gene>
<dbReference type="RefSeq" id="WP_132110154.1">
    <property type="nucleotide sequence ID" value="NZ_SLWS01000001.1"/>
</dbReference>
<dbReference type="EMBL" id="SLWS01000001">
    <property type="protein sequence ID" value="TCO64414.1"/>
    <property type="molecule type" value="Genomic_DNA"/>
</dbReference>
<evidence type="ECO:0000313" key="6">
    <source>
        <dbReference type="Proteomes" id="UP000295680"/>
    </source>
</evidence>
<dbReference type="Pfam" id="PF00041">
    <property type="entry name" value="fn3"/>
    <property type="match status" value="1"/>
</dbReference>
<comment type="caution">
    <text evidence="5">The sequence shown here is derived from an EMBL/GenBank/DDBJ whole genome shotgun (WGS) entry which is preliminary data.</text>
</comment>
<feature type="region of interest" description="Disordered" evidence="3">
    <location>
        <begin position="54"/>
        <end position="73"/>
    </location>
</feature>
<dbReference type="InterPro" id="IPR036116">
    <property type="entry name" value="FN3_sf"/>
</dbReference>
<dbReference type="AlphaFoldDB" id="A0A4R2JX29"/>
<dbReference type="PROSITE" id="PS50853">
    <property type="entry name" value="FN3"/>
    <property type="match status" value="1"/>
</dbReference>
<dbReference type="InterPro" id="IPR003961">
    <property type="entry name" value="FN3_dom"/>
</dbReference>
<dbReference type="GO" id="GO:0016798">
    <property type="term" value="F:hydrolase activity, acting on glycosyl bonds"/>
    <property type="evidence" value="ECO:0007669"/>
    <property type="project" value="UniProtKB-KW"/>
</dbReference>
<protein>
    <recommendedName>
        <fullName evidence="4">Fibronectin type-III domain-containing protein</fullName>
    </recommendedName>
</protein>
<dbReference type="InterPro" id="IPR013783">
    <property type="entry name" value="Ig-like_fold"/>
</dbReference>
<dbReference type="OrthoDB" id="3647805at2"/>
<organism evidence="5 6">
    <name type="scientific">Actinocrispum wychmicini</name>
    <dbReference type="NCBI Taxonomy" id="1213861"/>
    <lineage>
        <taxon>Bacteria</taxon>
        <taxon>Bacillati</taxon>
        <taxon>Actinomycetota</taxon>
        <taxon>Actinomycetes</taxon>
        <taxon>Pseudonocardiales</taxon>
        <taxon>Pseudonocardiaceae</taxon>
        <taxon>Actinocrispum</taxon>
    </lineage>
</organism>
<keyword evidence="2" id="KW-0624">Polysaccharide degradation</keyword>
<keyword evidence="1" id="KW-0326">Glycosidase</keyword>
<accession>A0A4R2JX29</accession>
<evidence type="ECO:0000256" key="3">
    <source>
        <dbReference type="SAM" id="MobiDB-lite"/>
    </source>
</evidence>
<evidence type="ECO:0000259" key="4">
    <source>
        <dbReference type="PROSITE" id="PS50853"/>
    </source>
</evidence>
<name>A0A4R2JX29_9PSEU</name>
<dbReference type="SMART" id="SM00060">
    <property type="entry name" value="FN3"/>
    <property type="match status" value="1"/>
</dbReference>
<sequence length="596" mass="63055">MERNVLRRAGYTAGALVVLAGAIVLLRNADTPTAQKPPPPPPIQTTVREYTDDGVLAPQPAGKPPTPADLRVVPGPHRLQVTWRRSQESAGYEVQLHGGTDRTKLVTDNAVQFDALDDNADYEIQVRAVDSYGQRSAPATEKARPTAKRPDETPYTLIDHFDDGMAPDPARWRLANNAACARMSQGIDAERGRLVVSAACGNESVALRSRAPLVLTAHDGELGRVMIETDAPETAGELAVDLVPGPADLVETSPRGGMPPGTVRVRITPDAVTIGDTQPIPIEHLHSALSSRWEVVLRTDGVQVRRNGSVVGSAPGVPTWTQATALFEFTGPPNGLNFVGIDALGLSTDYFPAFVPPPRVTTTETRPGTNPLPGQLGGQLRMTIRSSYGEAMPGPFTVQVGNRTFPVRPAVDGQVLDSGLRYAVVADLPADALLTTDRFEVPIQVHSGDPNARPQVQHADLELTPDPAHPPAATGPAIDQVRRPKPILADIEATLLDAAGGKIGNGPSPSGRVILEVTVDGPGDLAGLAGVEIWVDNKRVAGVPTNKDGPGIAGRWRFALNTSSFPAGVRDLEVKTLSTDGVASPQFASIAWQIPA</sequence>
<dbReference type="Gene3D" id="2.60.40.10">
    <property type="entry name" value="Immunoglobulins"/>
    <property type="match status" value="1"/>
</dbReference>
<evidence type="ECO:0000256" key="2">
    <source>
        <dbReference type="ARBA" id="ARBA00023326"/>
    </source>
</evidence>
<dbReference type="CDD" id="cd00063">
    <property type="entry name" value="FN3"/>
    <property type="match status" value="1"/>
</dbReference>
<feature type="domain" description="Fibronectin type-III" evidence="4">
    <location>
        <begin position="64"/>
        <end position="150"/>
    </location>
</feature>